<dbReference type="InterPro" id="IPR011990">
    <property type="entry name" value="TPR-like_helical_dom_sf"/>
</dbReference>
<dbReference type="Pfam" id="PF14322">
    <property type="entry name" value="SusD-like_3"/>
    <property type="match status" value="1"/>
</dbReference>
<reference evidence="2 3" key="1">
    <citation type="submission" date="2019-08" db="EMBL/GenBank/DDBJ databases">
        <title>Phlebobacter frassis gen. nov. sp. nov., a new member of family Sphingobacteriaceae isolated from sand fly rearing media.</title>
        <authorList>
            <person name="Kakumanu M.L."/>
            <person name="Marayati B.F."/>
            <person name="Wada-Katsumata A."/>
            <person name="Wasserberg G."/>
            <person name="Schal C."/>
            <person name="Apperson C.S."/>
            <person name="Ponnusamy L."/>
        </authorList>
    </citation>
    <scope>NUCLEOTIDE SEQUENCE [LARGE SCALE GENOMIC DNA]</scope>
    <source>
        <strain evidence="2 3">SSI9</strain>
    </source>
</reference>
<dbReference type="Proteomes" id="UP000322362">
    <property type="component" value="Unassembled WGS sequence"/>
</dbReference>
<name>A0A5D4H802_9SPHI</name>
<evidence type="ECO:0000313" key="3">
    <source>
        <dbReference type="Proteomes" id="UP000322362"/>
    </source>
</evidence>
<dbReference type="PROSITE" id="PS51257">
    <property type="entry name" value="PROKAR_LIPOPROTEIN"/>
    <property type="match status" value="1"/>
</dbReference>
<sequence length="452" mass="51411">MKHDIKFTGIIVLAGLLSSCTDFLEKKSDKQLAVPYTLQDFQALMDDGSYIGTKSAMEGEMSTDDYYLSENDLGQMVDSDRGIYNWSDYVAHDDRSFTGWLHAYREIYYCNLVISGIADLGEREKNSSMGRDILGQALMHRAAAMLNIAEIWTVGYSPEQLDAPYGLPLRRNTNFNEKSVRSTIGETYAMIEEDLLKAKELLPLQVISKYRPSRSGAYGFIARFYLFVNDYDKAKIYADSAIHLHSGGLLDYATLDKEARYTMPIPENNPEVIFYRSLASSPVLDQSRAKMAKDLLDLYQSNDSRRELFFLENPDGSERFRAGYRGSSAMFSGIALDEMYLIKMEGLIREGKEEEALGMLKEYLPTKYGVDFGEIQMKGDLLDFVLTERRRQLTMRGIRWSDIKRLNREGHGISLQRKEGATTDVLPSNDFRFALPVPQQVLDLTGIQPNPR</sequence>
<accession>A0A5D4H802</accession>
<evidence type="ECO:0000259" key="1">
    <source>
        <dbReference type="Pfam" id="PF14322"/>
    </source>
</evidence>
<dbReference type="AlphaFoldDB" id="A0A5D4H802"/>
<gene>
    <name evidence="2" type="ORF">FXV77_06980</name>
</gene>
<comment type="caution">
    <text evidence="2">The sequence shown here is derived from an EMBL/GenBank/DDBJ whole genome shotgun (WGS) entry which is preliminary data.</text>
</comment>
<dbReference type="Gene3D" id="1.25.40.390">
    <property type="match status" value="1"/>
</dbReference>
<keyword evidence="3" id="KW-1185">Reference proteome</keyword>
<organism evidence="2 3">
    <name type="scientific">Sphingobacterium phlebotomi</name>
    <dbReference type="NCBI Taxonomy" id="2605433"/>
    <lineage>
        <taxon>Bacteria</taxon>
        <taxon>Pseudomonadati</taxon>
        <taxon>Bacteroidota</taxon>
        <taxon>Sphingobacteriia</taxon>
        <taxon>Sphingobacteriales</taxon>
        <taxon>Sphingobacteriaceae</taxon>
        <taxon>Sphingobacterium</taxon>
    </lineage>
</organism>
<proteinExistence type="predicted"/>
<dbReference type="SUPFAM" id="SSF48452">
    <property type="entry name" value="TPR-like"/>
    <property type="match status" value="1"/>
</dbReference>
<protein>
    <recommendedName>
        <fullName evidence="1">SusD-like N-terminal domain-containing protein</fullName>
    </recommendedName>
</protein>
<dbReference type="InterPro" id="IPR033985">
    <property type="entry name" value="SusD-like_N"/>
</dbReference>
<dbReference type="EMBL" id="VTAV01000003">
    <property type="protein sequence ID" value="TYR36916.1"/>
    <property type="molecule type" value="Genomic_DNA"/>
</dbReference>
<feature type="domain" description="SusD-like N-terminal" evidence="1">
    <location>
        <begin position="22"/>
        <end position="226"/>
    </location>
</feature>
<evidence type="ECO:0000313" key="2">
    <source>
        <dbReference type="EMBL" id="TYR36916.1"/>
    </source>
</evidence>
<dbReference type="RefSeq" id="WP_148918503.1">
    <property type="nucleotide sequence ID" value="NZ_VTAV01000003.1"/>
</dbReference>